<dbReference type="InterPro" id="IPR050469">
    <property type="entry name" value="Diguanylate_Cyclase"/>
</dbReference>
<proteinExistence type="predicted"/>
<dbReference type="Gene3D" id="3.30.450.290">
    <property type="match status" value="1"/>
</dbReference>
<protein>
    <recommendedName>
        <fullName evidence="2">GGDEF domain-containing protein</fullName>
    </recommendedName>
</protein>
<dbReference type="InterPro" id="IPR000160">
    <property type="entry name" value="GGDEF_dom"/>
</dbReference>
<sequence>MGEHKYFTVNTFLVFLIILISIFWVYSITAELHSTEETYVNLAIETAESYSEAVRDIRDWATRHGGVYVQVTEENTPNPYLNTENREVIIDNDFILTKLNPAYVTRQVSEISDERTGIYFTVVSIEPVNPANMADSWEEHALDSFTREGADKVYEVIKTEAGQLFRYITPIYLVEGCKGCHEEQDRPVGEVRGGISVAFPYEAFEKSRTEQLVRNIIIYTIFYLLFIFFVIFFGKKLVYAEKERQVLFAELEKIAHTDKLTALASRHYFFINLEQEIQRHKRYDSILSLIIIDLNNFKQINDRYGHLIGDEALKLASQIIKDNIRTTDLAGRLGGDEFVIMLPETGIEQAEEIGERLRESFEQAVLIIGEGNQKVDISASLGASNINLLEKDQSIEEVRNQLIAKADKAMYKAKKMAVANGGSCIMISED</sequence>
<dbReference type="Pfam" id="PF00990">
    <property type="entry name" value="GGDEF"/>
    <property type="match status" value="1"/>
</dbReference>
<comment type="caution">
    <text evidence="3">The sequence shown here is derived from an EMBL/GenBank/DDBJ whole genome shotgun (WGS) entry which is preliminary data.</text>
</comment>
<evidence type="ECO:0000313" key="3">
    <source>
        <dbReference type="EMBL" id="OEF97022.1"/>
    </source>
</evidence>
<dbReference type="InterPro" id="IPR021796">
    <property type="entry name" value="Tll0287-like_dom"/>
</dbReference>
<accession>A0A1E5G351</accession>
<dbReference type="OrthoDB" id="9759607at2"/>
<keyword evidence="1" id="KW-1133">Transmembrane helix</keyword>
<evidence type="ECO:0000313" key="4">
    <source>
        <dbReference type="Proteomes" id="UP000094296"/>
    </source>
</evidence>
<dbReference type="NCBIfam" id="TIGR00254">
    <property type="entry name" value="GGDEF"/>
    <property type="match status" value="1"/>
</dbReference>
<dbReference type="CDD" id="cd01949">
    <property type="entry name" value="GGDEF"/>
    <property type="match status" value="1"/>
</dbReference>
<dbReference type="AlphaFoldDB" id="A0A1E5G351"/>
<dbReference type="PANTHER" id="PTHR45138">
    <property type="entry name" value="REGULATORY COMPONENTS OF SENSORY TRANSDUCTION SYSTEM"/>
    <property type="match status" value="1"/>
</dbReference>
<feature type="transmembrane region" description="Helical" evidence="1">
    <location>
        <begin position="216"/>
        <end position="234"/>
    </location>
</feature>
<dbReference type="Gene3D" id="3.30.70.270">
    <property type="match status" value="1"/>
</dbReference>
<evidence type="ECO:0000259" key="2">
    <source>
        <dbReference type="PROSITE" id="PS50887"/>
    </source>
</evidence>
<dbReference type="PROSITE" id="PS50887">
    <property type="entry name" value="GGDEF"/>
    <property type="match status" value="1"/>
</dbReference>
<keyword evidence="4" id="KW-1185">Reference proteome</keyword>
<dbReference type="GO" id="GO:0052621">
    <property type="term" value="F:diguanylate cyclase activity"/>
    <property type="evidence" value="ECO:0007669"/>
    <property type="project" value="TreeGrafter"/>
</dbReference>
<reference evidence="3 4" key="1">
    <citation type="submission" date="2016-09" db="EMBL/GenBank/DDBJ databases">
        <title>Draft genome sequence for the type strain of Desulfuribacillus alkaliarsenatis AHT28, an obligately anaerobic, sulfidogenic bacterium isolated from Russian soda lake sediments.</title>
        <authorList>
            <person name="Abin C.A."/>
            <person name="Hollibaugh J.T."/>
        </authorList>
    </citation>
    <scope>NUCLEOTIDE SEQUENCE [LARGE SCALE GENOMIC DNA]</scope>
    <source>
        <strain evidence="3 4">AHT28</strain>
    </source>
</reference>
<dbReference type="InterPro" id="IPR043128">
    <property type="entry name" value="Rev_trsase/Diguanyl_cyclase"/>
</dbReference>
<dbReference type="SUPFAM" id="SSF55073">
    <property type="entry name" value="Nucleotide cyclase"/>
    <property type="match status" value="1"/>
</dbReference>
<name>A0A1E5G351_9FIRM</name>
<keyword evidence="1" id="KW-0472">Membrane</keyword>
<feature type="domain" description="GGDEF" evidence="2">
    <location>
        <begin position="285"/>
        <end position="430"/>
    </location>
</feature>
<dbReference type="RefSeq" id="WP_069643068.1">
    <property type="nucleotide sequence ID" value="NZ_MIJE01000022.1"/>
</dbReference>
<dbReference type="PANTHER" id="PTHR45138:SF9">
    <property type="entry name" value="DIGUANYLATE CYCLASE DGCM-RELATED"/>
    <property type="match status" value="1"/>
</dbReference>
<dbReference type="InterPro" id="IPR029787">
    <property type="entry name" value="Nucleotide_cyclase"/>
</dbReference>
<dbReference type="STRING" id="766136.BHF68_05325"/>
<evidence type="ECO:0000256" key="1">
    <source>
        <dbReference type="SAM" id="Phobius"/>
    </source>
</evidence>
<dbReference type="EMBL" id="MIJE01000022">
    <property type="protein sequence ID" value="OEF97022.1"/>
    <property type="molecule type" value="Genomic_DNA"/>
</dbReference>
<gene>
    <name evidence="3" type="ORF">BHF68_05325</name>
</gene>
<organism evidence="3 4">
    <name type="scientific">Desulfuribacillus alkaliarsenatis</name>
    <dbReference type="NCBI Taxonomy" id="766136"/>
    <lineage>
        <taxon>Bacteria</taxon>
        <taxon>Bacillati</taxon>
        <taxon>Bacillota</taxon>
        <taxon>Desulfuribacillia</taxon>
        <taxon>Desulfuribacillales</taxon>
        <taxon>Desulfuribacillaceae</taxon>
        <taxon>Desulfuribacillus</taxon>
    </lineage>
</organism>
<feature type="transmembrane region" description="Helical" evidence="1">
    <location>
        <begin position="7"/>
        <end position="26"/>
    </location>
</feature>
<dbReference type="FunFam" id="3.30.70.270:FF:000001">
    <property type="entry name" value="Diguanylate cyclase domain protein"/>
    <property type="match status" value="1"/>
</dbReference>
<dbReference type="Pfam" id="PF11845">
    <property type="entry name" value="Tll0287-like"/>
    <property type="match status" value="1"/>
</dbReference>
<dbReference type="SMART" id="SM00267">
    <property type="entry name" value="GGDEF"/>
    <property type="match status" value="1"/>
</dbReference>
<keyword evidence="1" id="KW-0812">Transmembrane</keyword>
<dbReference type="Proteomes" id="UP000094296">
    <property type="component" value="Unassembled WGS sequence"/>
</dbReference>